<dbReference type="AlphaFoldDB" id="A0AAN6YP26"/>
<reference evidence="4" key="2">
    <citation type="submission" date="2023-05" db="EMBL/GenBank/DDBJ databases">
        <authorList>
            <consortium name="Lawrence Berkeley National Laboratory"/>
            <person name="Steindorff A."/>
            <person name="Hensen N."/>
            <person name="Bonometti L."/>
            <person name="Westerberg I."/>
            <person name="Brannstrom I.O."/>
            <person name="Guillou S."/>
            <person name="Cros-Aarteil S."/>
            <person name="Calhoun S."/>
            <person name="Haridas S."/>
            <person name="Kuo A."/>
            <person name="Mondo S."/>
            <person name="Pangilinan J."/>
            <person name="Riley R."/>
            <person name="Labutti K."/>
            <person name="Andreopoulos B."/>
            <person name="Lipzen A."/>
            <person name="Chen C."/>
            <person name="Yanf M."/>
            <person name="Daum C."/>
            <person name="Ng V."/>
            <person name="Clum A."/>
            <person name="Ohm R."/>
            <person name="Martin F."/>
            <person name="Silar P."/>
            <person name="Natvig D."/>
            <person name="Lalanne C."/>
            <person name="Gautier V."/>
            <person name="Ament-Velasquez S.L."/>
            <person name="Kruys A."/>
            <person name="Hutchinson M.I."/>
            <person name="Powell A.J."/>
            <person name="Barry K."/>
            <person name="Miller A.N."/>
            <person name="Grigoriev I.V."/>
            <person name="Debuchy R."/>
            <person name="Gladieux P."/>
            <person name="Thoren M.H."/>
            <person name="Johannesson H."/>
        </authorList>
    </citation>
    <scope>NUCLEOTIDE SEQUENCE</scope>
    <source>
        <strain evidence="4">CBS 990.96</strain>
    </source>
</reference>
<comment type="similarity">
    <text evidence="2">Belongs to the NAD(P)-dependent epimerase/dehydratase family. Dihydroflavonol-4-reductase subfamily.</text>
</comment>
<sequence length="352" mass="39216">MGSNALSPSSLPILPSISVLPANSLVLVTGVNSLIASHAADQLLAAGYRVLGTVRSLSKTSYLLPLFSRFSLHQIPDVATPGAWDSLFSSNPDIATIAHVVSRVDQQISDADAAAAEESFLFTSFAWAAWTPDPKKVTLPQESWNNEAVNLARDKKMGNKEKGMAGFMALKILVEKGVRDWVKKENSPFAFNTLLLDTVIGECLAPQEQGIPSTAGMVQFVWENTHVEVLDMMQPQWYVDCRDAGRMYVALLATKPIVDRERVFAFAKRYSWFQVAQILERLYPERADKLARPKDYGKDQTTVPNKRCEELLARLGQDGWRSLKESIRENAKSWLKLEKAEVTDHMFSRIAS</sequence>
<dbReference type="Pfam" id="PF01370">
    <property type="entry name" value="Epimerase"/>
    <property type="match status" value="1"/>
</dbReference>
<accession>A0AAN6YP26</accession>
<dbReference type="PANTHER" id="PTHR10366:SF562">
    <property type="entry name" value="ALDEHYDE REDUCTASE II (AFU_ORTHOLOGUE AFUA_1G11360)"/>
    <property type="match status" value="1"/>
</dbReference>
<dbReference type="GO" id="GO:0016616">
    <property type="term" value="F:oxidoreductase activity, acting on the CH-OH group of donors, NAD or NADP as acceptor"/>
    <property type="evidence" value="ECO:0007669"/>
    <property type="project" value="TreeGrafter"/>
</dbReference>
<dbReference type="Gene3D" id="3.40.50.720">
    <property type="entry name" value="NAD(P)-binding Rossmann-like Domain"/>
    <property type="match status" value="1"/>
</dbReference>
<evidence type="ECO:0000256" key="1">
    <source>
        <dbReference type="ARBA" id="ARBA00023002"/>
    </source>
</evidence>
<dbReference type="InterPro" id="IPR001509">
    <property type="entry name" value="Epimerase_deHydtase"/>
</dbReference>
<evidence type="ECO:0000313" key="5">
    <source>
        <dbReference type="Proteomes" id="UP001301958"/>
    </source>
</evidence>
<evidence type="ECO:0000259" key="3">
    <source>
        <dbReference type="Pfam" id="PF01370"/>
    </source>
</evidence>
<proteinExistence type="inferred from homology"/>
<name>A0AAN6YP26_9PEZI</name>
<dbReference type="EMBL" id="MU865459">
    <property type="protein sequence ID" value="KAK4222674.1"/>
    <property type="molecule type" value="Genomic_DNA"/>
</dbReference>
<feature type="domain" description="NAD-dependent epimerase/dehydratase" evidence="3">
    <location>
        <begin position="26"/>
        <end position="114"/>
    </location>
</feature>
<keyword evidence="1" id="KW-0560">Oxidoreductase</keyword>
<reference evidence="4" key="1">
    <citation type="journal article" date="2023" name="Mol. Phylogenet. Evol.">
        <title>Genome-scale phylogeny and comparative genomics of the fungal order Sordariales.</title>
        <authorList>
            <person name="Hensen N."/>
            <person name="Bonometti L."/>
            <person name="Westerberg I."/>
            <person name="Brannstrom I.O."/>
            <person name="Guillou S."/>
            <person name="Cros-Aarteil S."/>
            <person name="Calhoun S."/>
            <person name="Haridas S."/>
            <person name="Kuo A."/>
            <person name="Mondo S."/>
            <person name="Pangilinan J."/>
            <person name="Riley R."/>
            <person name="LaButti K."/>
            <person name="Andreopoulos B."/>
            <person name="Lipzen A."/>
            <person name="Chen C."/>
            <person name="Yan M."/>
            <person name="Daum C."/>
            <person name="Ng V."/>
            <person name="Clum A."/>
            <person name="Steindorff A."/>
            <person name="Ohm R.A."/>
            <person name="Martin F."/>
            <person name="Silar P."/>
            <person name="Natvig D.O."/>
            <person name="Lalanne C."/>
            <person name="Gautier V."/>
            <person name="Ament-Velasquez S.L."/>
            <person name="Kruys A."/>
            <person name="Hutchinson M.I."/>
            <person name="Powell A.J."/>
            <person name="Barry K."/>
            <person name="Miller A.N."/>
            <person name="Grigoriev I.V."/>
            <person name="Debuchy R."/>
            <person name="Gladieux P."/>
            <person name="Hiltunen Thoren M."/>
            <person name="Johannesson H."/>
        </authorList>
    </citation>
    <scope>NUCLEOTIDE SEQUENCE</scope>
    <source>
        <strain evidence="4">CBS 990.96</strain>
    </source>
</reference>
<evidence type="ECO:0000313" key="4">
    <source>
        <dbReference type="EMBL" id="KAK4222674.1"/>
    </source>
</evidence>
<gene>
    <name evidence="4" type="ORF">QBC38DRAFT_460134</name>
</gene>
<protein>
    <recommendedName>
        <fullName evidence="3">NAD-dependent epimerase/dehydratase domain-containing protein</fullName>
    </recommendedName>
</protein>
<dbReference type="SUPFAM" id="SSF51735">
    <property type="entry name" value="NAD(P)-binding Rossmann-fold domains"/>
    <property type="match status" value="1"/>
</dbReference>
<organism evidence="4 5">
    <name type="scientific">Podospora fimiseda</name>
    <dbReference type="NCBI Taxonomy" id="252190"/>
    <lineage>
        <taxon>Eukaryota</taxon>
        <taxon>Fungi</taxon>
        <taxon>Dikarya</taxon>
        <taxon>Ascomycota</taxon>
        <taxon>Pezizomycotina</taxon>
        <taxon>Sordariomycetes</taxon>
        <taxon>Sordariomycetidae</taxon>
        <taxon>Sordariales</taxon>
        <taxon>Podosporaceae</taxon>
        <taxon>Podospora</taxon>
    </lineage>
</organism>
<dbReference type="InterPro" id="IPR050425">
    <property type="entry name" value="NAD(P)_dehydrat-like"/>
</dbReference>
<dbReference type="InterPro" id="IPR036291">
    <property type="entry name" value="NAD(P)-bd_dom_sf"/>
</dbReference>
<evidence type="ECO:0000256" key="2">
    <source>
        <dbReference type="ARBA" id="ARBA00023445"/>
    </source>
</evidence>
<dbReference type="Proteomes" id="UP001301958">
    <property type="component" value="Unassembled WGS sequence"/>
</dbReference>
<keyword evidence="5" id="KW-1185">Reference proteome</keyword>
<comment type="caution">
    <text evidence="4">The sequence shown here is derived from an EMBL/GenBank/DDBJ whole genome shotgun (WGS) entry which is preliminary data.</text>
</comment>
<dbReference type="PANTHER" id="PTHR10366">
    <property type="entry name" value="NAD DEPENDENT EPIMERASE/DEHYDRATASE"/>
    <property type="match status" value="1"/>
</dbReference>